<name>A0ABU4RBX4_9FLAO</name>
<keyword evidence="4" id="KW-1185">Reference proteome</keyword>
<feature type="transmembrane region" description="Helical" evidence="1">
    <location>
        <begin position="303"/>
        <end position="323"/>
    </location>
</feature>
<evidence type="ECO:0000313" key="4">
    <source>
        <dbReference type="Proteomes" id="UP001273350"/>
    </source>
</evidence>
<dbReference type="Proteomes" id="UP001273350">
    <property type="component" value="Unassembled WGS sequence"/>
</dbReference>
<feature type="transmembrane region" description="Helical" evidence="1">
    <location>
        <begin position="329"/>
        <end position="350"/>
    </location>
</feature>
<feature type="transmembrane region" description="Helical" evidence="1">
    <location>
        <begin position="48"/>
        <end position="67"/>
    </location>
</feature>
<dbReference type="RefSeq" id="WP_053004191.1">
    <property type="nucleotide sequence ID" value="NZ_CP087134.1"/>
</dbReference>
<accession>A0ABU4RBX4</accession>
<dbReference type="GO" id="GO:0016746">
    <property type="term" value="F:acyltransferase activity"/>
    <property type="evidence" value="ECO:0007669"/>
    <property type="project" value="UniProtKB-KW"/>
</dbReference>
<keyword evidence="1" id="KW-1133">Transmembrane helix</keyword>
<feature type="transmembrane region" description="Helical" evidence="1">
    <location>
        <begin position="263"/>
        <end position="282"/>
    </location>
</feature>
<feature type="transmembrane region" description="Helical" evidence="1">
    <location>
        <begin position="174"/>
        <end position="192"/>
    </location>
</feature>
<organism evidence="3 4">
    <name type="scientific">Flavobacterium cupriresistens</name>
    <dbReference type="NCBI Taxonomy" id="2893885"/>
    <lineage>
        <taxon>Bacteria</taxon>
        <taxon>Pseudomonadati</taxon>
        <taxon>Bacteroidota</taxon>
        <taxon>Flavobacteriia</taxon>
        <taxon>Flavobacteriales</taxon>
        <taxon>Flavobacteriaceae</taxon>
        <taxon>Flavobacterium</taxon>
    </lineage>
</organism>
<evidence type="ECO:0000259" key="2">
    <source>
        <dbReference type="Pfam" id="PF01757"/>
    </source>
</evidence>
<sequence>MKDKIYFPNLNGLRSIAAFMVIFSHLELNKGLFGISNHFQEIKHIGKLGVSLFFVLSGFLITFLLLMEKGKYATVAYKKFYTRRILRIWPLYFVIVILSLGVLPFFDLFQIPGMRIDLKNSFEYLIVILLFVFFLPNLLIQIKIIPFAAQTWSIGTEEQFYLIWPWIINNVRRLSLLFIFLIFGYNALLYLIDMTFLQSVPYSNLIIGFIYSFQLDALTIGAMLAYLMYSKHPVIRFFTYTPLFIIVSISTIVLITLNFENHYVSRCLYPLLFGMLILCLVYNPQLKKILENRILNYLGKISYGLYMYHQIVIVLVLNILFKLDIVEDWLIYILSIILTIIISGISYRYIETPFLNKKKALSVFNNEK</sequence>
<dbReference type="InterPro" id="IPR050879">
    <property type="entry name" value="Acyltransferase_3"/>
</dbReference>
<gene>
    <name evidence="3" type="ORF">SGQ83_12070</name>
</gene>
<dbReference type="InterPro" id="IPR002656">
    <property type="entry name" value="Acyl_transf_3_dom"/>
</dbReference>
<keyword evidence="3" id="KW-0808">Transferase</keyword>
<dbReference type="PANTHER" id="PTHR23028">
    <property type="entry name" value="ACETYLTRANSFERASE"/>
    <property type="match status" value="1"/>
</dbReference>
<protein>
    <submittedName>
        <fullName evidence="3">Acyltransferase</fullName>
        <ecNumber evidence="3">2.3.-.-</ecNumber>
    </submittedName>
</protein>
<feature type="transmembrane region" description="Helical" evidence="1">
    <location>
        <begin position="237"/>
        <end position="257"/>
    </location>
</feature>
<evidence type="ECO:0000256" key="1">
    <source>
        <dbReference type="SAM" id="Phobius"/>
    </source>
</evidence>
<keyword evidence="1" id="KW-0812">Transmembrane</keyword>
<reference evidence="3 4" key="1">
    <citation type="submission" date="2023-11" db="EMBL/GenBank/DDBJ databases">
        <title>Unpublished Manusciprt.</title>
        <authorList>
            <person name="Saticioglu I.B."/>
            <person name="Ay H."/>
            <person name="Ajmi N."/>
            <person name="Altun S."/>
            <person name="Duman M."/>
        </authorList>
    </citation>
    <scope>NUCLEOTIDE SEQUENCE [LARGE SCALE GENOMIC DNA]</scope>
    <source>
        <strain evidence="3 4">Fl-318</strain>
    </source>
</reference>
<feature type="transmembrane region" description="Helical" evidence="1">
    <location>
        <begin position="12"/>
        <end position="28"/>
    </location>
</feature>
<dbReference type="EC" id="2.3.-.-" evidence="3"/>
<keyword evidence="1" id="KW-0472">Membrane</keyword>
<feature type="transmembrane region" description="Helical" evidence="1">
    <location>
        <begin position="121"/>
        <end position="140"/>
    </location>
</feature>
<proteinExistence type="predicted"/>
<feature type="transmembrane region" description="Helical" evidence="1">
    <location>
        <begin position="204"/>
        <end position="225"/>
    </location>
</feature>
<dbReference type="PANTHER" id="PTHR23028:SF53">
    <property type="entry name" value="ACYL_TRANSF_3 DOMAIN-CONTAINING PROTEIN"/>
    <property type="match status" value="1"/>
</dbReference>
<dbReference type="EMBL" id="JAWXVI010000006">
    <property type="protein sequence ID" value="MDX6190087.1"/>
    <property type="molecule type" value="Genomic_DNA"/>
</dbReference>
<feature type="domain" description="Acyltransferase 3" evidence="2">
    <location>
        <begin position="9"/>
        <end position="347"/>
    </location>
</feature>
<keyword evidence="3" id="KW-0012">Acyltransferase</keyword>
<dbReference type="Pfam" id="PF01757">
    <property type="entry name" value="Acyl_transf_3"/>
    <property type="match status" value="1"/>
</dbReference>
<comment type="caution">
    <text evidence="3">The sequence shown here is derived from an EMBL/GenBank/DDBJ whole genome shotgun (WGS) entry which is preliminary data.</text>
</comment>
<evidence type="ECO:0000313" key="3">
    <source>
        <dbReference type="EMBL" id="MDX6190087.1"/>
    </source>
</evidence>
<feature type="transmembrane region" description="Helical" evidence="1">
    <location>
        <begin position="88"/>
        <end position="109"/>
    </location>
</feature>